<evidence type="ECO:0000256" key="1">
    <source>
        <dbReference type="SAM" id="MobiDB-lite"/>
    </source>
</evidence>
<evidence type="ECO:0008006" key="5">
    <source>
        <dbReference type="Google" id="ProtNLM"/>
    </source>
</evidence>
<reference evidence="2" key="1">
    <citation type="submission" date="2021-01" db="EMBL/GenBank/DDBJ databases">
        <authorList>
            <person name="Corre E."/>
            <person name="Pelletier E."/>
            <person name="Niang G."/>
            <person name="Scheremetjew M."/>
            <person name="Finn R."/>
            <person name="Kale V."/>
            <person name="Holt S."/>
            <person name="Cochrane G."/>
            <person name="Meng A."/>
            <person name="Brown T."/>
            <person name="Cohen L."/>
        </authorList>
    </citation>
    <scope>NUCLEOTIDE SEQUENCE</scope>
    <source>
        <strain evidence="2">SAG 36.94</strain>
    </source>
</reference>
<proteinExistence type="predicted"/>
<sequence>MHRIKVAMVGTSKLKVKKCSKTWLEADELFSRLELPSLLVEAAIDETLRCWDNLAVASLKFGSAMKGVVELGCEQCDGPIDQASFPDLLMELQQQLGQLQTPRATERMQEAKRLLAKYCEKIRELQNVKQEHAQVSTEAEYYRLKVDAMRESLAKRKKNNDLDSEKLRRNEEKLRTVESRVCELEEIFLSGARTLLEWQGAVWDRVVVGYIIGLSAMMESNPFRGLATSVNADFGALLFPSLDLIAMNANEMIDREPIPWIDSGDASPSNTPPVMSLPPKLTREPRWHKLLDEDALEMSHDSLAGSVENSQGSLQCPPDSRTEESSTVAYEPDSTTSVTGR</sequence>
<protein>
    <recommendedName>
        <fullName evidence="5">Sorting nexin/Vps5-like C-terminal domain-containing protein</fullName>
    </recommendedName>
</protein>
<feature type="compositionally biased region" description="Polar residues" evidence="1">
    <location>
        <begin position="325"/>
        <end position="341"/>
    </location>
</feature>
<feature type="region of interest" description="Disordered" evidence="1">
    <location>
        <begin position="260"/>
        <end position="281"/>
    </location>
</feature>
<gene>
    <name evidence="2" type="ORF">CCAE0312_LOCUS4785</name>
    <name evidence="3" type="ORF">CCAE0312_LOCUS4787</name>
    <name evidence="4" type="ORF">CCAE0312_LOCUS4788</name>
</gene>
<feature type="region of interest" description="Disordered" evidence="1">
    <location>
        <begin position="298"/>
        <end position="341"/>
    </location>
</feature>
<dbReference type="EMBL" id="HBGH01008726">
    <property type="protein sequence ID" value="CAD9232704.1"/>
    <property type="molecule type" value="Transcribed_RNA"/>
</dbReference>
<organism evidence="2">
    <name type="scientific">Compsopogon caeruleus</name>
    <dbReference type="NCBI Taxonomy" id="31354"/>
    <lineage>
        <taxon>Eukaryota</taxon>
        <taxon>Rhodophyta</taxon>
        <taxon>Compsopogonophyceae</taxon>
        <taxon>Compsopogonales</taxon>
        <taxon>Compsopogonaceae</taxon>
        <taxon>Compsopogon</taxon>
    </lineage>
</organism>
<accession>A0A6T6BXL3</accession>
<dbReference type="EMBL" id="HBGH01008724">
    <property type="protein sequence ID" value="CAD9232702.1"/>
    <property type="molecule type" value="Transcribed_RNA"/>
</dbReference>
<dbReference type="AlphaFoldDB" id="A0A6T6BXL3"/>
<name>A0A6T6BXL3_9RHOD</name>
<evidence type="ECO:0000313" key="2">
    <source>
        <dbReference type="EMBL" id="CAD9232702.1"/>
    </source>
</evidence>
<evidence type="ECO:0000313" key="3">
    <source>
        <dbReference type="EMBL" id="CAD9232704.1"/>
    </source>
</evidence>
<dbReference type="Gene3D" id="1.20.1270.60">
    <property type="entry name" value="Arfaptin homology (AH) domain/BAR domain"/>
    <property type="match status" value="1"/>
</dbReference>
<dbReference type="EMBL" id="HBGH01008727">
    <property type="protein sequence ID" value="CAD9232705.1"/>
    <property type="molecule type" value="Transcribed_RNA"/>
</dbReference>
<dbReference type="InterPro" id="IPR027267">
    <property type="entry name" value="AH/BAR_dom_sf"/>
</dbReference>
<evidence type="ECO:0000313" key="4">
    <source>
        <dbReference type="EMBL" id="CAD9232705.1"/>
    </source>
</evidence>